<reference evidence="2" key="2">
    <citation type="submission" date="2015-03" db="UniProtKB">
        <authorList>
            <consortium name="EnsemblPlants"/>
        </authorList>
    </citation>
    <scope>IDENTIFICATION</scope>
</reference>
<dbReference type="EnsemblPlants" id="OBART03G39020.1">
    <property type="protein sequence ID" value="OBART03G39020.1"/>
    <property type="gene ID" value="OBART03G39020"/>
</dbReference>
<dbReference type="STRING" id="65489.A0A0D3FQP9"/>
<reference evidence="2" key="1">
    <citation type="journal article" date="2009" name="Rice">
        <title>De Novo Next Generation Sequencing of Plant Genomes.</title>
        <authorList>
            <person name="Rounsley S."/>
            <person name="Marri P.R."/>
            <person name="Yu Y."/>
            <person name="He R."/>
            <person name="Sisneros N."/>
            <person name="Goicoechea J.L."/>
            <person name="Lee S.J."/>
            <person name="Angelova A."/>
            <person name="Kudrna D."/>
            <person name="Luo M."/>
            <person name="Affourtit J."/>
            <person name="Desany B."/>
            <person name="Knight J."/>
            <person name="Niazi F."/>
            <person name="Egholm M."/>
            <person name="Wing R.A."/>
        </authorList>
    </citation>
    <scope>NUCLEOTIDE SEQUENCE [LARGE SCALE GENOMIC DNA]</scope>
    <source>
        <strain evidence="2">cv. IRGC 105608</strain>
    </source>
</reference>
<feature type="region of interest" description="Disordered" evidence="1">
    <location>
        <begin position="63"/>
        <end position="87"/>
    </location>
</feature>
<dbReference type="PaxDb" id="65489-OBART03G39020.1"/>
<dbReference type="Gramene" id="OBART03G39020.1">
    <property type="protein sequence ID" value="OBART03G39020.1"/>
    <property type="gene ID" value="OBART03G39020"/>
</dbReference>
<proteinExistence type="predicted"/>
<evidence type="ECO:0000313" key="2">
    <source>
        <dbReference type="EnsemblPlants" id="OBART03G39020.1"/>
    </source>
</evidence>
<dbReference type="AlphaFoldDB" id="A0A0D3FQP9"/>
<accession>A0A0D3FQP9</accession>
<sequence>MKRLTFGAEPEMVDSASIAQEVMLLLERSGGGGAGYVVGHGGEAPRFAPGQALGGHMRRHRVAGAEADEAVSARGGEPAPERNPREARGVVGLDLNAAPADDTGLLLVDCL</sequence>
<name>A0A0D3FQP9_9ORYZ</name>
<dbReference type="HOGENOM" id="CLU_059471_2_0_1"/>
<evidence type="ECO:0000313" key="3">
    <source>
        <dbReference type="Proteomes" id="UP000026960"/>
    </source>
</evidence>
<organism evidence="2">
    <name type="scientific">Oryza barthii</name>
    <dbReference type="NCBI Taxonomy" id="65489"/>
    <lineage>
        <taxon>Eukaryota</taxon>
        <taxon>Viridiplantae</taxon>
        <taxon>Streptophyta</taxon>
        <taxon>Embryophyta</taxon>
        <taxon>Tracheophyta</taxon>
        <taxon>Spermatophyta</taxon>
        <taxon>Magnoliopsida</taxon>
        <taxon>Liliopsida</taxon>
        <taxon>Poales</taxon>
        <taxon>Poaceae</taxon>
        <taxon>BOP clade</taxon>
        <taxon>Oryzoideae</taxon>
        <taxon>Oryzeae</taxon>
        <taxon>Oryzinae</taxon>
        <taxon>Oryza</taxon>
    </lineage>
</organism>
<protein>
    <submittedName>
        <fullName evidence="2">Uncharacterized protein</fullName>
    </submittedName>
</protein>
<dbReference type="Proteomes" id="UP000026960">
    <property type="component" value="Chromosome 3"/>
</dbReference>
<dbReference type="eggNOG" id="KOG1721">
    <property type="taxonomic scope" value="Eukaryota"/>
</dbReference>
<evidence type="ECO:0000256" key="1">
    <source>
        <dbReference type="SAM" id="MobiDB-lite"/>
    </source>
</evidence>
<keyword evidence="3" id="KW-1185">Reference proteome</keyword>